<organism evidence="2 3">
    <name type="scientific">Euhalothece natronophila Z-M001</name>
    <dbReference type="NCBI Taxonomy" id="522448"/>
    <lineage>
        <taxon>Bacteria</taxon>
        <taxon>Bacillati</taxon>
        <taxon>Cyanobacteriota</taxon>
        <taxon>Cyanophyceae</taxon>
        <taxon>Oscillatoriophycideae</taxon>
        <taxon>Chroococcales</taxon>
        <taxon>Halothecacae</taxon>
        <taxon>Halothece cluster</taxon>
        <taxon>Euhalothece</taxon>
    </lineage>
</organism>
<reference evidence="2" key="1">
    <citation type="submission" date="2019-08" db="EMBL/GenBank/DDBJ databases">
        <title>Carotenoids and Carotenoid Binding Proteins in the Halophilic Cyanobacterium Euhalothece sp. ZM00.</title>
        <authorList>
            <person name="Cho S.M."/>
            <person name="Song J.Y."/>
            <person name="Park Y.-I."/>
        </authorList>
    </citation>
    <scope>NUCLEOTIDE SEQUENCE [LARGE SCALE GENOMIC DNA]</scope>
    <source>
        <strain evidence="2">Z-M001</strain>
    </source>
</reference>
<dbReference type="InterPro" id="IPR011250">
    <property type="entry name" value="OMP/PagP_B-barrel"/>
</dbReference>
<dbReference type="OrthoDB" id="509458at2"/>
<evidence type="ECO:0000313" key="2">
    <source>
        <dbReference type="EMBL" id="QDZ38616.1"/>
    </source>
</evidence>
<dbReference type="AlphaFoldDB" id="A0A5B8NI75"/>
<gene>
    <name evidence="2" type="ORF">FRE64_00850</name>
</gene>
<keyword evidence="3" id="KW-1185">Reference proteome</keyword>
<evidence type="ECO:0000256" key="1">
    <source>
        <dbReference type="SAM" id="SignalP"/>
    </source>
</evidence>
<dbReference type="KEGG" id="enn:FRE64_00850"/>
<name>A0A5B8NI75_9CHRO</name>
<protein>
    <recommendedName>
        <fullName evidence="4">Porin family protein</fullName>
    </recommendedName>
</protein>
<evidence type="ECO:0008006" key="4">
    <source>
        <dbReference type="Google" id="ProtNLM"/>
    </source>
</evidence>
<dbReference type="RefSeq" id="WP_146294227.1">
    <property type="nucleotide sequence ID" value="NZ_CP042326.1"/>
</dbReference>
<keyword evidence="1" id="KW-0732">Signal</keyword>
<dbReference type="SUPFAM" id="SSF56925">
    <property type="entry name" value="OMPA-like"/>
    <property type="match status" value="1"/>
</dbReference>
<feature type="chain" id="PRO_5022683378" description="Porin family protein" evidence="1">
    <location>
        <begin position="28"/>
        <end position="219"/>
    </location>
</feature>
<proteinExistence type="predicted"/>
<feature type="signal peptide" evidence="1">
    <location>
        <begin position="1"/>
        <end position="27"/>
    </location>
</feature>
<dbReference type="Proteomes" id="UP000318453">
    <property type="component" value="Chromosome"/>
</dbReference>
<dbReference type="EMBL" id="CP042326">
    <property type="protein sequence ID" value="QDZ38616.1"/>
    <property type="molecule type" value="Genomic_DNA"/>
</dbReference>
<sequence>MISPKSLFYTLLIAPLAFVATTFPAQAEEAQPTPGESYTSASFLSEDASISDEVTPVSFQEVEEDELAQVQQRERMPAREAFSPNYIGIGLNVGLDGDTALGNTNFAINSRLQLTPEISFRPGAVIGSNASFLIPVTYDFTPSPGGRADQLNLTPYIGGGALFATGDATDDNFGGLITAGVDMPISRELTANAGLNVGFIDGNTDWGLLLGVGYNIPGN</sequence>
<evidence type="ECO:0000313" key="3">
    <source>
        <dbReference type="Proteomes" id="UP000318453"/>
    </source>
</evidence>
<accession>A0A5B8NI75</accession>